<reference evidence="5" key="1">
    <citation type="journal article" date="2019" name="Int. J. Syst. Evol. Microbiol.">
        <title>The Global Catalogue of Microorganisms (GCM) 10K type strain sequencing project: providing services to taxonomists for standard genome sequencing and annotation.</title>
        <authorList>
            <consortium name="The Broad Institute Genomics Platform"/>
            <consortium name="The Broad Institute Genome Sequencing Center for Infectious Disease"/>
            <person name="Wu L."/>
            <person name="Ma J."/>
        </authorList>
    </citation>
    <scope>NUCLEOTIDE SEQUENCE [LARGE SCALE GENOMIC DNA]</scope>
    <source>
        <strain evidence="5">CCUG 62952</strain>
    </source>
</reference>
<accession>A0ABW3CS74</accession>
<dbReference type="Pfam" id="PF12833">
    <property type="entry name" value="HTH_18"/>
    <property type="match status" value="1"/>
</dbReference>
<proteinExistence type="predicted"/>
<dbReference type="Proteomes" id="UP001596978">
    <property type="component" value="Unassembled WGS sequence"/>
</dbReference>
<dbReference type="RefSeq" id="WP_386402221.1">
    <property type="nucleotide sequence ID" value="NZ_JBHTJH010000001.1"/>
</dbReference>
<evidence type="ECO:0000259" key="3">
    <source>
        <dbReference type="PROSITE" id="PS01124"/>
    </source>
</evidence>
<dbReference type="InterPro" id="IPR053142">
    <property type="entry name" value="PchR_regulatory_protein"/>
</dbReference>
<keyword evidence="1" id="KW-0805">Transcription regulation</keyword>
<dbReference type="PROSITE" id="PS01124">
    <property type="entry name" value="HTH_ARAC_FAMILY_2"/>
    <property type="match status" value="1"/>
</dbReference>
<dbReference type="EMBL" id="JBHTJH010000001">
    <property type="protein sequence ID" value="MFD0860630.1"/>
    <property type="molecule type" value="Genomic_DNA"/>
</dbReference>
<evidence type="ECO:0000313" key="5">
    <source>
        <dbReference type="Proteomes" id="UP001596978"/>
    </source>
</evidence>
<evidence type="ECO:0000313" key="4">
    <source>
        <dbReference type="EMBL" id="MFD0860630.1"/>
    </source>
</evidence>
<evidence type="ECO:0000256" key="2">
    <source>
        <dbReference type="ARBA" id="ARBA00023163"/>
    </source>
</evidence>
<protein>
    <submittedName>
        <fullName evidence="4">Helix-turn-helix domain-containing protein</fullName>
    </submittedName>
</protein>
<dbReference type="PANTHER" id="PTHR47893">
    <property type="entry name" value="REGULATORY PROTEIN PCHR"/>
    <property type="match status" value="1"/>
</dbReference>
<dbReference type="InterPro" id="IPR018060">
    <property type="entry name" value="HTH_AraC"/>
</dbReference>
<evidence type="ECO:0000256" key="1">
    <source>
        <dbReference type="ARBA" id="ARBA00023015"/>
    </source>
</evidence>
<dbReference type="SUPFAM" id="SSF46689">
    <property type="entry name" value="Homeodomain-like"/>
    <property type="match status" value="2"/>
</dbReference>
<dbReference type="InterPro" id="IPR009057">
    <property type="entry name" value="Homeodomain-like_sf"/>
</dbReference>
<organism evidence="4 5">
    <name type="scientific">Sungkyunkwania multivorans</name>
    <dbReference type="NCBI Taxonomy" id="1173618"/>
    <lineage>
        <taxon>Bacteria</taxon>
        <taxon>Pseudomonadati</taxon>
        <taxon>Bacteroidota</taxon>
        <taxon>Flavobacteriia</taxon>
        <taxon>Flavobacteriales</taxon>
        <taxon>Flavobacteriaceae</taxon>
        <taxon>Sungkyunkwania</taxon>
    </lineage>
</organism>
<dbReference type="SMART" id="SM00342">
    <property type="entry name" value="HTH_ARAC"/>
    <property type="match status" value="1"/>
</dbReference>
<comment type="caution">
    <text evidence="4">The sequence shown here is derived from an EMBL/GenBank/DDBJ whole genome shotgun (WGS) entry which is preliminary data.</text>
</comment>
<keyword evidence="5" id="KW-1185">Reference proteome</keyword>
<sequence length="340" mass="39137">MQTITVTDISPKHISNQINEQLQGNLTADDGECVISLDNALGKGKIRTIDFDWGLTLLDLELALEEDVEFIFQQVDQSPIWFIFITEGSLSYHSCVQSEMSTKLERFQNIIIATNNDTKTHFAFPKGESLKVNLIVIDRNKFKNKKGYDLGYLSNTLNKVFEAAAQNENYKHLGNYNLRIADQIKLLKDSHPKGMVKMLSIEGRLNMILALQILEHHNFENKIDIPESLTAADIEKIHELTNYIKNHLAEHTTIKTLSMRSGLSPKKLQLAFKMLFDQTVNEYIRQIRLEQARDLLQNTDLTVSEIVYQIGLKSRSYFSRIFFERYSMLPTSFRKKKSPS</sequence>
<feature type="domain" description="HTH araC/xylS-type" evidence="3">
    <location>
        <begin position="238"/>
        <end position="336"/>
    </location>
</feature>
<dbReference type="PANTHER" id="PTHR47893:SF1">
    <property type="entry name" value="REGULATORY PROTEIN PCHR"/>
    <property type="match status" value="1"/>
</dbReference>
<keyword evidence="2" id="KW-0804">Transcription</keyword>
<gene>
    <name evidence="4" type="ORF">ACFQ1M_00295</name>
</gene>
<dbReference type="Gene3D" id="1.10.10.60">
    <property type="entry name" value="Homeodomain-like"/>
    <property type="match status" value="2"/>
</dbReference>
<name>A0ABW3CS74_9FLAO</name>